<organism evidence="2 3">
    <name type="scientific">Vicia faba</name>
    <name type="common">Broad bean</name>
    <name type="synonym">Faba vulgaris</name>
    <dbReference type="NCBI Taxonomy" id="3906"/>
    <lineage>
        <taxon>Eukaryota</taxon>
        <taxon>Viridiplantae</taxon>
        <taxon>Streptophyta</taxon>
        <taxon>Embryophyta</taxon>
        <taxon>Tracheophyta</taxon>
        <taxon>Spermatophyta</taxon>
        <taxon>Magnoliopsida</taxon>
        <taxon>eudicotyledons</taxon>
        <taxon>Gunneridae</taxon>
        <taxon>Pentapetalae</taxon>
        <taxon>rosids</taxon>
        <taxon>fabids</taxon>
        <taxon>Fabales</taxon>
        <taxon>Fabaceae</taxon>
        <taxon>Papilionoideae</taxon>
        <taxon>50 kb inversion clade</taxon>
        <taxon>NPAAA clade</taxon>
        <taxon>Hologalegina</taxon>
        <taxon>IRL clade</taxon>
        <taxon>Fabeae</taxon>
        <taxon>Vicia</taxon>
    </lineage>
</organism>
<dbReference type="Proteomes" id="UP001157006">
    <property type="component" value="Chromosome 6"/>
</dbReference>
<dbReference type="AlphaFoldDB" id="A0AAV1BAA1"/>
<evidence type="ECO:0000256" key="1">
    <source>
        <dbReference type="SAM" id="MobiDB-lite"/>
    </source>
</evidence>
<protein>
    <submittedName>
        <fullName evidence="2">Uncharacterized protein</fullName>
    </submittedName>
</protein>
<dbReference type="EMBL" id="OX451741">
    <property type="protein sequence ID" value="CAI8618315.1"/>
    <property type="molecule type" value="Genomic_DNA"/>
</dbReference>
<name>A0AAV1BAA1_VICFA</name>
<keyword evidence="3" id="KW-1185">Reference proteome</keyword>
<proteinExistence type="predicted"/>
<reference evidence="2 3" key="1">
    <citation type="submission" date="2023-01" db="EMBL/GenBank/DDBJ databases">
        <authorList>
            <person name="Kreplak J."/>
        </authorList>
    </citation>
    <scope>NUCLEOTIDE SEQUENCE [LARGE SCALE GENOMIC DNA]</scope>
</reference>
<accession>A0AAV1BAA1</accession>
<gene>
    <name evidence="2" type="ORF">VFH_VI117400</name>
</gene>
<feature type="region of interest" description="Disordered" evidence="1">
    <location>
        <begin position="89"/>
        <end position="109"/>
    </location>
</feature>
<sequence>MLKDTNSFEAFCQTPRVHHLPQKHKREIKKPKLNISLKIFILYNHGGFGGGRKLSGNGVVGATIGERDSSAIVVFEMSRKVTTTLSFLGGGGSGGGRKRRKGKLTIGSGGERKIPVRSFVMVRI</sequence>
<evidence type="ECO:0000313" key="3">
    <source>
        <dbReference type="Proteomes" id="UP001157006"/>
    </source>
</evidence>
<evidence type="ECO:0000313" key="2">
    <source>
        <dbReference type="EMBL" id="CAI8618315.1"/>
    </source>
</evidence>